<dbReference type="SMART" id="SM00408">
    <property type="entry name" value="IGc2"/>
    <property type="match status" value="2"/>
</dbReference>
<evidence type="ECO:0000256" key="3">
    <source>
        <dbReference type="ARBA" id="ARBA00023319"/>
    </source>
</evidence>
<dbReference type="PANTHER" id="PTHR44427:SF1">
    <property type="entry name" value="CARCINOEMBRYONIC ANTIGEN-RELATED CELL ADHESION MOLECULE 1"/>
    <property type="match status" value="1"/>
</dbReference>
<dbReference type="InterPro" id="IPR013098">
    <property type="entry name" value="Ig_I-set"/>
</dbReference>
<evidence type="ECO:0000256" key="4">
    <source>
        <dbReference type="SAM" id="SignalP"/>
    </source>
</evidence>
<dbReference type="InterPro" id="IPR003598">
    <property type="entry name" value="Ig_sub2"/>
</dbReference>
<dbReference type="Pfam" id="PF12951">
    <property type="entry name" value="PATR"/>
    <property type="match status" value="5"/>
</dbReference>
<proteinExistence type="predicted"/>
<protein>
    <submittedName>
        <fullName evidence="6">Autotransporter-associated beta strand repeat protein</fullName>
    </submittedName>
</protein>
<name>B9XCZ2_PEDPL</name>
<dbReference type="STRING" id="320771.Cflav_PD4973"/>
<dbReference type="PANTHER" id="PTHR44427">
    <property type="entry name" value="CARCINOEMBRYONIC ANTIGEN-RELATED CELL ADHESION MOLECULE 19"/>
    <property type="match status" value="1"/>
</dbReference>
<organism evidence="6 7">
    <name type="scientific">Pedosphaera parvula (strain Ellin514)</name>
    <dbReference type="NCBI Taxonomy" id="320771"/>
    <lineage>
        <taxon>Bacteria</taxon>
        <taxon>Pseudomonadati</taxon>
        <taxon>Verrucomicrobiota</taxon>
        <taxon>Pedosphaerae</taxon>
        <taxon>Pedosphaerales</taxon>
        <taxon>Pedosphaeraceae</taxon>
        <taxon>Pedosphaera</taxon>
    </lineage>
</organism>
<keyword evidence="3" id="KW-0393">Immunoglobulin domain</keyword>
<feature type="domain" description="Ig-like" evidence="5">
    <location>
        <begin position="576"/>
        <end position="656"/>
    </location>
</feature>
<dbReference type="InterPro" id="IPR003599">
    <property type="entry name" value="Ig_sub"/>
</dbReference>
<gene>
    <name evidence="6" type="ORF">Cflav_PD4973</name>
</gene>
<feature type="signal peptide" evidence="4">
    <location>
        <begin position="1"/>
        <end position="30"/>
    </location>
</feature>
<dbReference type="NCBIfam" id="TIGR02601">
    <property type="entry name" value="autotrns_rpt"/>
    <property type="match status" value="4"/>
</dbReference>
<dbReference type="InterPro" id="IPR013783">
    <property type="entry name" value="Ig-like_fold"/>
</dbReference>
<dbReference type="Gene3D" id="2.60.40.10">
    <property type="entry name" value="Immunoglobulins"/>
    <property type="match status" value="2"/>
</dbReference>
<dbReference type="CDD" id="cd00096">
    <property type="entry name" value="Ig"/>
    <property type="match status" value="1"/>
</dbReference>
<dbReference type="Pfam" id="PF13927">
    <property type="entry name" value="Ig_3"/>
    <property type="match status" value="1"/>
</dbReference>
<dbReference type="InterPro" id="IPR011050">
    <property type="entry name" value="Pectin_lyase_fold/virulence"/>
</dbReference>
<keyword evidence="2" id="KW-0325">Glycoprotein</keyword>
<feature type="domain" description="Ig-like" evidence="5">
    <location>
        <begin position="319"/>
        <end position="402"/>
    </location>
</feature>
<dbReference type="SUPFAM" id="SSF51126">
    <property type="entry name" value="Pectin lyase-like"/>
    <property type="match status" value="2"/>
</dbReference>
<dbReference type="InterPro" id="IPR036179">
    <property type="entry name" value="Ig-like_dom_sf"/>
</dbReference>
<feature type="chain" id="PRO_5002894775" evidence="4">
    <location>
        <begin position="31"/>
        <end position="1430"/>
    </location>
</feature>
<evidence type="ECO:0000259" key="5">
    <source>
        <dbReference type="PROSITE" id="PS50835"/>
    </source>
</evidence>
<dbReference type="SUPFAM" id="SSF49899">
    <property type="entry name" value="Concanavalin A-like lectins/glucanases"/>
    <property type="match status" value="1"/>
</dbReference>
<sequence length="1430" mass="144088" precursor="true">MKPTKSNLLKKFLTLGFLTGMTASMSCTQAAIVGPYSLDSATLHLWHMDQATVPVLDSAAGGTNLIGLQGGATLGSPSFTGFGNALNTVDGGQDGTAAGTRDALLSPSTASPPGNVAITYADATTGAFTIEAIVWIGFDPTRNLGTVANGGNGRSSPLEIVSAESGANPGRIFQFRIIPVGMVPIGTAPATVPLLTFENIRAVSGNQATIYAAIPTTGPDAIITNNWYHVAVTYNGSPNTANNIKFYWTLMDPSRTSANQISITSAQTTLSGMNPLSATSTPLVIGNEARNRSGNFLGAIDEVRISKVERTAVGMQFTPANVTILTQPASQFVAVGDTLTLSTVAGGGAPISYQWQFNGNNLPNATNTSLMITNVTASQAGNYQVIVSNPNSSATSATANVRVGQLFSELFNTGLADNRSLLPGGATDPHWQLVQSDDPVFPGPAAIVDSSLPGVWLVNGPSSLWISPGDGANNAAGLYTYRTSFLIDTMDPNNAQLSGSWVSDNQGVDVRLNGVSLGLTNATSLGSFSFFTITNGFVAGSNTLECVVSNSVGAGINLSGLRAEVRGVALPLSATPLTLVSSPANVSTQAQQSVSFSVVATGSGPITYQWFFGASPLSGQTNRTLVLNRLTTAQSGNYKVVVANGVSSTNATATLTVTTPPSLAWLGLNSADWDTATINWLDTGSSANVLFSPNDDVLFDNNGSGAPVVNLTAPLQPNSVVVNASSDYTFTSATGGGIAGPVNLTKQGSGTLVLDTVNTYSGTTLIQGGTLQVGNADSSGTLGSSMVSNNAALVFNRLDSLTVPNPIAGTGSVTMAGSGGLVLTGSNSYTGPTVISSGVVSVRRTTALGTGDAGTTVAAGAQLFLDVNIDIANEPLILNGTGPAGDGALRKGGGGVTTFSGPITLASYSGIKLDGNTTLNLTNSAGITSADINLGFAGDSGSRGTVSGPITLGAGAVSEFGSGTWVLAGTNNTWTGGTTITGGTLQIGDGGNNGSIGNGPIEVDTTLTFFSSNNITVNSTIIGGGALNQIGNGTLFLTGVNSYTGPTRITGTGALRPGNSQAMGGGTITIGGSQTDTSRLELTGDIMLLNTITIFPRAFGVLDNPADIVNVSGTNVINAPTSIVIPGGGNLLTFESDSGLLVVSNGVTAGGVGRFLVLKGAAAGQIYGTIDQTAGNSQNLYKLDAGTWTLFGQDTSSGTTTVSNGTLVINGSLGTNLTTVAGGALGGTGVILGPVVVTTGGTLAPGTSIGTLMVSNSLTLQPGSFTSMEINKSAGLSDAVVGLTSATYGGTLVVSNLSGTLAIGDSFKLFDALTYSGTFASILPAIPGSGLAWNTNTLATDGTLRVAANTAPQSPKFTSITFSGGNQLVFSGTNGSASAQFTILSSANVAAPLSTWVPVSTNSFNGSGNFTVTNTINPAAGSRFYTIRVP</sequence>
<dbReference type="InterPro" id="IPR013320">
    <property type="entry name" value="ConA-like_dom_sf"/>
</dbReference>
<evidence type="ECO:0000313" key="6">
    <source>
        <dbReference type="EMBL" id="EEF62338.1"/>
    </source>
</evidence>
<evidence type="ECO:0000313" key="7">
    <source>
        <dbReference type="Proteomes" id="UP000003688"/>
    </source>
</evidence>
<reference evidence="6 7" key="1">
    <citation type="journal article" date="2011" name="J. Bacteriol.">
        <title>Genome sequence of 'Pedosphaera parvula' Ellin514, an aerobic Verrucomicrobial isolate from pasture soil.</title>
        <authorList>
            <person name="Kant R."/>
            <person name="van Passel M.W."/>
            <person name="Sangwan P."/>
            <person name="Palva A."/>
            <person name="Lucas S."/>
            <person name="Copeland A."/>
            <person name="Lapidus A."/>
            <person name="Glavina Del Rio T."/>
            <person name="Dalin E."/>
            <person name="Tice H."/>
            <person name="Bruce D."/>
            <person name="Goodwin L."/>
            <person name="Pitluck S."/>
            <person name="Chertkov O."/>
            <person name="Larimer F.W."/>
            <person name="Land M.L."/>
            <person name="Hauser L."/>
            <person name="Brettin T.S."/>
            <person name="Detter J.C."/>
            <person name="Han S."/>
            <person name="de Vos W.M."/>
            <person name="Janssen P.H."/>
            <person name="Smidt H."/>
        </authorList>
    </citation>
    <scope>NUCLEOTIDE SEQUENCE [LARGE SCALE GENOMIC DNA]</scope>
    <source>
        <strain evidence="6 7">Ellin514</strain>
    </source>
</reference>
<dbReference type="InterPro" id="IPR007110">
    <property type="entry name" value="Ig-like_dom"/>
</dbReference>
<keyword evidence="7" id="KW-1185">Reference proteome</keyword>
<evidence type="ECO:0000256" key="2">
    <source>
        <dbReference type="ARBA" id="ARBA00023180"/>
    </source>
</evidence>
<dbReference type="OrthoDB" id="102721at2"/>
<dbReference type="InterPro" id="IPR013425">
    <property type="entry name" value="Autotrns_rpt"/>
</dbReference>
<dbReference type="RefSeq" id="WP_007413690.1">
    <property type="nucleotide sequence ID" value="NZ_ABOX02000005.1"/>
</dbReference>
<evidence type="ECO:0000256" key="1">
    <source>
        <dbReference type="ARBA" id="ARBA00022729"/>
    </source>
</evidence>
<accession>B9XCZ2</accession>
<dbReference type="EMBL" id="ABOX02000005">
    <property type="protein sequence ID" value="EEF62338.1"/>
    <property type="molecule type" value="Genomic_DNA"/>
</dbReference>
<dbReference type="SUPFAM" id="SSF48726">
    <property type="entry name" value="Immunoglobulin"/>
    <property type="match status" value="2"/>
</dbReference>
<dbReference type="Gene3D" id="2.60.120.200">
    <property type="match status" value="1"/>
</dbReference>
<dbReference type="PROSITE" id="PS51257">
    <property type="entry name" value="PROKAR_LIPOPROTEIN"/>
    <property type="match status" value="1"/>
</dbReference>
<comment type="caution">
    <text evidence="6">The sequence shown here is derived from an EMBL/GenBank/DDBJ whole genome shotgun (WGS) entry which is preliminary data.</text>
</comment>
<dbReference type="PROSITE" id="PS50835">
    <property type="entry name" value="IG_LIKE"/>
    <property type="match status" value="2"/>
</dbReference>
<dbReference type="InterPro" id="IPR050831">
    <property type="entry name" value="CEA_cell_adhesion"/>
</dbReference>
<dbReference type="Pfam" id="PF07679">
    <property type="entry name" value="I-set"/>
    <property type="match status" value="1"/>
</dbReference>
<dbReference type="SMART" id="SM00409">
    <property type="entry name" value="IG"/>
    <property type="match status" value="2"/>
</dbReference>
<dbReference type="Proteomes" id="UP000003688">
    <property type="component" value="Unassembled WGS sequence"/>
</dbReference>
<keyword evidence="1 4" id="KW-0732">Signal</keyword>